<dbReference type="AlphaFoldDB" id="A0A916WJS6"/>
<evidence type="ECO:0000313" key="2">
    <source>
        <dbReference type="EMBL" id="GGB04604.1"/>
    </source>
</evidence>
<evidence type="ECO:0000313" key="3">
    <source>
        <dbReference type="Proteomes" id="UP000606922"/>
    </source>
</evidence>
<proteinExistence type="predicted"/>
<keyword evidence="3" id="KW-1185">Reference proteome</keyword>
<evidence type="ECO:0000259" key="1">
    <source>
        <dbReference type="SMART" id="SM00849"/>
    </source>
</evidence>
<dbReference type="PANTHER" id="PTHR42951">
    <property type="entry name" value="METALLO-BETA-LACTAMASE DOMAIN-CONTAINING"/>
    <property type="match status" value="1"/>
</dbReference>
<gene>
    <name evidence="2" type="ORF">GCM10010979_19120</name>
</gene>
<dbReference type="Gene3D" id="3.60.15.10">
    <property type="entry name" value="Ribonuclease Z/Hydroxyacylglutathione hydrolase-like"/>
    <property type="match status" value="1"/>
</dbReference>
<name>A0A916WJS6_9MICO</name>
<dbReference type="Pfam" id="PF00753">
    <property type="entry name" value="Lactamase_B"/>
    <property type="match status" value="1"/>
</dbReference>
<sequence length="260" mass="27687">MTTETHSPTEAATRFTRNVVPGIHRLQHAYVNCYLVADDDGVTVVDTAFPATWKFVLRALAAIGREPSDVRAIVLTHAHFDHLGFAARAQAEWSVPVLAHPLETYLAGHPYRYAHERSRLLYPVRYPAAIPVLGRMAAAGALNVRGISGLEHFQPGDVLPVPGGPRVVFTPGHTFGHSALHFPAHEAVLTGDALVTFDPYTGRAGPQIVSGAATADSGQALLTLSALEATGATTVLPGHGQPWRNGIREAVRQARAAGPS</sequence>
<comment type="caution">
    <text evidence="2">The sequence shown here is derived from an EMBL/GenBank/DDBJ whole genome shotgun (WGS) entry which is preliminary data.</text>
</comment>
<protein>
    <submittedName>
        <fullName evidence="2">Beta-lactamase-like protein</fullName>
    </submittedName>
</protein>
<dbReference type="CDD" id="cd07721">
    <property type="entry name" value="yflN-like_MBL-fold"/>
    <property type="match status" value="1"/>
</dbReference>
<dbReference type="RefSeq" id="WP_188510395.1">
    <property type="nucleotide sequence ID" value="NZ_BMGB01000001.1"/>
</dbReference>
<dbReference type="InterPro" id="IPR036866">
    <property type="entry name" value="RibonucZ/Hydroxyglut_hydro"/>
</dbReference>
<dbReference type="Proteomes" id="UP000606922">
    <property type="component" value="Unassembled WGS sequence"/>
</dbReference>
<feature type="domain" description="Metallo-beta-lactamase" evidence="1">
    <location>
        <begin position="30"/>
        <end position="239"/>
    </location>
</feature>
<accession>A0A916WJS6</accession>
<reference evidence="2" key="1">
    <citation type="journal article" date="2014" name="Int. J. Syst. Evol. Microbiol.">
        <title>Complete genome sequence of Corynebacterium casei LMG S-19264T (=DSM 44701T), isolated from a smear-ripened cheese.</title>
        <authorList>
            <consortium name="US DOE Joint Genome Institute (JGI-PGF)"/>
            <person name="Walter F."/>
            <person name="Albersmeier A."/>
            <person name="Kalinowski J."/>
            <person name="Ruckert C."/>
        </authorList>
    </citation>
    <scope>NUCLEOTIDE SEQUENCE</scope>
    <source>
        <strain evidence="2">CGMCC 1.12813</strain>
    </source>
</reference>
<dbReference type="SMART" id="SM00849">
    <property type="entry name" value="Lactamase_B"/>
    <property type="match status" value="1"/>
</dbReference>
<dbReference type="InterPro" id="IPR050855">
    <property type="entry name" value="NDM-1-like"/>
</dbReference>
<dbReference type="SUPFAM" id="SSF56281">
    <property type="entry name" value="Metallo-hydrolase/oxidoreductase"/>
    <property type="match status" value="1"/>
</dbReference>
<dbReference type="EMBL" id="BMGB01000001">
    <property type="protein sequence ID" value="GGB04604.1"/>
    <property type="molecule type" value="Genomic_DNA"/>
</dbReference>
<organism evidence="2 3">
    <name type="scientific">Conyzicola nivalis</name>
    <dbReference type="NCBI Taxonomy" id="1477021"/>
    <lineage>
        <taxon>Bacteria</taxon>
        <taxon>Bacillati</taxon>
        <taxon>Actinomycetota</taxon>
        <taxon>Actinomycetes</taxon>
        <taxon>Micrococcales</taxon>
        <taxon>Microbacteriaceae</taxon>
        <taxon>Conyzicola</taxon>
    </lineage>
</organism>
<dbReference type="InterPro" id="IPR001279">
    <property type="entry name" value="Metallo-B-lactamas"/>
</dbReference>
<reference evidence="2" key="2">
    <citation type="submission" date="2020-09" db="EMBL/GenBank/DDBJ databases">
        <authorList>
            <person name="Sun Q."/>
            <person name="Zhou Y."/>
        </authorList>
    </citation>
    <scope>NUCLEOTIDE SEQUENCE</scope>
    <source>
        <strain evidence="2">CGMCC 1.12813</strain>
    </source>
</reference>